<accession>A0ABR4PSV5</accession>
<dbReference type="PANTHER" id="PTHR20961:SF148">
    <property type="entry name" value="EGF DOMAIN-SPECIFIC O-LINKED N-ACETYLGLUCOSAMINE TRANSFERASE"/>
    <property type="match status" value="1"/>
</dbReference>
<dbReference type="InterPro" id="IPR007657">
    <property type="entry name" value="Glycosyltransferase_61"/>
</dbReference>
<keyword evidence="4" id="KW-0732">Signal</keyword>
<evidence type="ECO:0000256" key="11">
    <source>
        <dbReference type="SAM" id="MobiDB-lite"/>
    </source>
</evidence>
<dbReference type="EMBL" id="JBFCZG010000002">
    <property type="protein sequence ID" value="KAL3426433.1"/>
    <property type="molecule type" value="Genomic_DNA"/>
</dbReference>
<evidence type="ECO:0000256" key="9">
    <source>
        <dbReference type="ARBA" id="ARBA00048317"/>
    </source>
</evidence>
<protein>
    <recommendedName>
        <fullName evidence="7">EGF domain-specific O-linked N-acetylglucosamine transferase</fullName>
        <ecNumber evidence="1">2.4.1.255</ecNumber>
    </recommendedName>
    <alternativeName>
        <fullName evidence="8">Extracellular O-linked N-acetylglucosamine transferase</fullName>
    </alternativeName>
</protein>
<evidence type="ECO:0000256" key="5">
    <source>
        <dbReference type="ARBA" id="ARBA00022824"/>
    </source>
</evidence>
<comment type="catalytic activity">
    <reaction evidence="9">
        <text>L-seryl-[protein] + UDP-N-acetyl-alpha-D-glucosamine = 3-O-(N-acetyl-beta-D-glucosaminyl)-L-seryl-[protein] + UDP + H(+)</text>
        <dbReference type="Rhea" id="RHEA:48904"/>
        <dbReference type="Rhea" id="RHEA-COMP:9863"/>
        <dbReference type="Rhea" id="RHEA-COMP:12251"/>
        <dbReference type="ChEBI" id="CHEBI:15378"/>
        <dbReference type="ChEBI" id="CHEBI:29999"/>
        <dbReference type="ChEBI" id="CHEBI:57705"/>
        <dbReference type="ChEBI" id="CHEBI:58223"/>
        <dbReference type="ChEBI" id="CHEBI:90838"/>
        <dbReference type="EC" id="2.4.1.255"/>
    </reaction>
</comment>
<name>A0ABR4PSV5_9HELO</name>
<dbReference type="InterPro" id="IPR049625">
    <property type="entry name" value="Glyco_transf_61_cat"/>
</dbReference>
<comment type="catalytic activity">
    <reaction evidence="10">
        <text>L-threonyl-[protein] + UDP-N-acetyl-alpha-D-glucosamine = 3-O-(N-acetyl-beta-D-glucosaminyl)-L-threonyl-[protein] + UDP + H(+)</text>
        <dbReference type="Rhea" id="RHEA:48908"/>
        <dbReference type="Rhea" id="RHEA-COMP:11060"/>
        <dbReference type="Rhea" id="RHEA-COMP:12252"/>
        <dbReference type="ChEBI" id="CHEBI:15378"/>
        <dbReference type="ChEBI" id="CHEBI:30013"/>
        <dbReference type="ChEBI" id="CHEBI:57705"/>
        <dbReference type="ChEBI" id="CHEBI:58223"/>
        <dbReference type="ChEBI" id="CHEBI:90840"/>
        <dbReference type="EC" id="2.4.1.255"/>
    </reaction>
</comment>
<feature type="compositionally biased region" description="Polar residues" evidence="11">
    <location>
        <begin position="42"/>
        <end position="59"/>
    </location>
</feature>
<evidence type="ECO:0000313" key="14">
    <source>
        <dbReference type="Proteomes" id="UP001629113"/>
    </source>
</evidence>
<evidence type="ECO:0000256" key="8">
    <source>
        <dbReference type="ARBA" id="ARBA00042574"/>
    </source>
</evidence>
<evidence type="ECO:0000256" key="4">
    <source>
        <dbReference type="ARBA" id="ARBA00022729"/>
    </source>
</evidence>
<keyword evidence="5" id="KW-0256">Endoplasmic reticulum</keyword>
<evidence type="ECO:0000256" key="3">
    <source>
        <dbReference type="ARBA" id="ARBA00022679"/>
    </source>
</evidence>
<gene>
    <name evidence="13" type="ORF">PVAG01_03224</name>
</gene>
<evidence type="ECO:0000256" key="7">
    <source>
        <dbReference type="ARBA" id="ARBA00040944"/>
    </source>
</evidence>
<organism evidence="13 14">
    <name type="scientific">Phlyctema vagabunda</name>
    <dbReference type="NCBI Taxonomy" id="108571"/>
    <lineage>
        <taxon>Eukaryota</taxon>
        <taxon>Fungi</taxon>
        <taxon>Dikarya</taxon>
        <taxon>Ascomycota</taxon>
        <taxon>Pezizomycotina</taxon>
        <taxon>Leotiomycetes</taxon>
        <taxon>Helotiales</taxon>
        <taxon>Dermateaceae</taxon>
        <taxon>Phlyctema</taxon>
    </lineage>
</organism>
<dbReference type="PANTHER" id="PTHR20961">
    <property type="entry name" value="GLYCOSYLTRANSFERASE"/>
    <property type="match status" value="1"/>
</dbReference>
<keyword evidence="14" id="KW-1185">Reference proteome</keyword>
<keyword evidence="6" id="KW-0325">Glycoprotein</keyword>
<dbReference type="Proteomes" id="UP001629113">
    <property type="component" value="Unassembled WGS sequence"/>
</dbReference>
<sequence length="520" mass="58106">MRRPTRVSNSLLLISCLAILVHLCLVRVKTLRLPPVAPFPPSQTISRDGRRTSSLAEATTRRSISSDYELARRENEAHRESREEDICTRYGVSYIDDFTHPTHRRTYCRSSSPSPGAQIDCLHNRRAPAEKPDRICIARSVLHEPSDGGARMRLACDVVQDSVLERFKISMYDTGAGAQLRSWGLRDTDENACELGRHESWEQEDGNQTARDGDDAQLYTVLVKREGGANLWHTLMEIFSVQLTLDVLYVAGLLSARDDIRILLEDAKPLGPVGDLWTMLSRPHAPPTRIQDVERPTCLRNVILPLPGGSNPFWDSHWTPLSCSSPSPLLETFVWRIRRFLDTGPAALHTHASARVQVTMIERRESRRLVQLGAHVAALEARFPNVDFTTVDMRALPLKAQVELVHRTDILVGVHGAGLTHLLFLAPGAAVVEVMPVGIKEVGFRNAAKLLGLLYFCVRGMSSDGQERTSEVEEGKDGDEIKRGGWQDRDVFLSEEMWVRVLDIAIASQGNRGSLALEIR</sequence>
<dbReference type="Pfam" id="PF04577">
    <property type="entry name" value="Glyco_transf_61"/>
    <property type="match status" value="1"/>
</dbReference>
<keyword evidence="2" id="KW-0328">Glycosyltransferase</keyword>
<proteinExistence type="predicted"/>
<dbReference type="EC" id="2.4.1.255" evidence="1"/>
<evidence type="ECO:0000259" key="12">
    <source>
        <dbReference type="Pfam" id="PF04577"/>
    </source>
</evidence>
<feature type="domain" description="Glycosyltransferase 61 catalytic" evidence="12">
    <location>
        <begin position="323"/>
        <end position="432"/>
    </location>
</feature>
<evidence type="ECO:0000256" key="2">
    <source>
        <dbReference type="ARBA" id="ARBA00022676"/>
    </source>
</evidence>
<evidence type="ECO:0000256" key="10">
    <source>
        <dbReference type="ARBA" id="ARBA00049432"/>
    </source>
</evidence>
<keyword evidence="3" id="KW-0808">Transferase</keyword>
<feature type="region of interest" description="Disordered" evidence="11">
    <location>
        <begin position="37"/>
        <end position="59"/>
    </location>
</feature>
<reference evidence="13 14" key="1">
    <citation type="submission" date="2024-06" db="EMBL/GenBank/DDBJ databases">
        <title>Complete genome of Phlyctema vagabunda strain 19-DSS-EL-015.</title>
        <authorList>
            <person name="Fiorenzani C."/>
        </authorList>
    </citation>
    <scope>NUCLEOTIDE SEQUENCE [LARGE SCALE GENOMIC DNA]</scope>
    <source>
        <strain evidence="13 14">19-DSS-EL-015</strain>
    </source>
</reference>
<evidence type="ECO:0000256" key="6">
    <source>
        <dbReference type="ARBA" id="ARBA00023180"/>
    </source>
</evidence>
<evidence type="ECO:0000256" key="1">
    <source>
        <dbReference type="ARBA" id="ARBA00011970"/>
    </source>
</evidence>
<evidence type="ECO:0000313" key="13">
    <source>
        <dbReference type="EMBL" id="KAL3426433.1"/>
    </source>
</evidence>
<comment type="caution">
    <text evidence="13">The sequence shown here is derived from an EMBL/GenBank/DDBJ whole genome shotgun (WGS) entry which is preliminary data.</text>
</comment>